<dbReference type="InterPro" id="IPR052023">
    <property type="entry name" value="Histidine_kinase_KdpD"/>
</dbReference>
<evidence type="ECO:0000313" key="15">
    <source>
        <dbReference type="EMBL" id="BBB92327.1"/>
    </source>
</evidence>
<dbReference type="Gene3D" id="3.30.450.40">
    <property type="match status" value="1"/>
</dbReference>
<dbReference type="PANTHER" id="PTHR45569">
    <property type="entry name" value="SENSOR PROTEIN KDPD"/>
    <property type="match status" value="1"/>
</dbReference>
<evidence type="ECO:0000256" key="9">
    <source>
        <dbReference type="ARBA" id="ARBA00023012"/>
    </source>
</evidence>
<evidence type="ECO:0000256" key="8">
    <source>
        <dbReference type="ARBA" id="ARBA00022989"/>
    </source>
</evidence>
<dbReference type="Pfam" id="PF00582">
    <property type="entry name" value="Usp"/>
    <property type="match status" value="1"/>
</dbReference>
<feature type="domain" description="Sensor protein KdpD transmembrane" evidence="14">
    <location>
        <begin position="408"/>
        <end position="510"/>
    </location>
</feature>
<dbReference type="Pfam" id="PF02702">
    <property type="entry name" value="KdpD"/>
    <property type="match status" value="1"/>
</dbReference>
<dbReference type="SUPFAM" id="SSF52540">
    <property type="entry name" value="P-loop containing nucleoside triphosphate hydrolases"/>
    <property type="match status" value="1"/>
</dbReference>
<keyword evidence="4 11" id="KW-0812">Transmembrane</keyword>
<keyword evidence="9" id="KW-0902">Two-component regulatory system</keyword>
<dbReference type="InterPro" id="IPR029016">
    <property type="entry name" value="GAF-like_dom_sf"/>
</dbReference>
<dbReference type="GO" id="GO:0000155">
    <property type="term" value="F:phosphorelay sensor kinase activity"/>
    <property type="evidence" value="ECO:0007669"/>
    <property type="project" value="InterPro"/>
</dbReference>
<dbReference type="EC" id="2.7.13.3" evidence="15"/>
<dbReference type="KEGG" id="mana:MAMMFC1_03020"/>
<evidence type="ECO:0000256" key="3">
    <source>
        <dbReference type="ARBA" id="ARBA00022679"/>
    </source>
</evidence>
<evidence type="ECO:0000259" key="12">
    <source>
        <dbReference type="Pfam" id="PF00582"/>
    </source>
</evidence>
<dbReference type="InterPro" id="IPR003852">
    <property type="entry name" value="Sig_transdc_His_kinase_KdpD_N"/>
</dbReference>
<dbReference type="InterPro" id="IPR025201">
    <property type="entry name" value="KdpD_TM"/>
</dbReference>
<evidence type="ECO:0000256" key="11">
    <source>
        <dbReference type="SAM" id="Phobius"/>
    </source>
</evidence>
<gene>
    <name evidence="15" type="primary">kdpD_4</name>
    <name evidence="15" type="ORF">MAMMFC1_03020</name>
</gene>
<name>A0A348AMM9_9FIRM</name>
<evidence type="ECO:0000256" key="2">
    <source>
        <dbReference type="ARBA" id="ARBA00022553"/>
    </source>
</evidence>
<dbReference type="FunFam" id="3.40.50.300:FF:000483">
    <property type="entry name" value="Sensor histidine kinase KdpD"/>
    <property type="match status" value="1"/>
</dbReference>
<reference evidence="15 16" key="1">
    <citation type="journal article" date="2018" name="Int. J. Syst. Evol. Microbiol.">
        <title>Methylomusa anaerophila gen. nov., sp. nov., an anaerobic methanol-utilizing bacterium isolated from a microbial fuel cell.</title>
        <authorList>
            <person name="Amano N."/>
            <person name="Yamamuro A."/>
            <person name="Miyahara M."/>
            <person name="Kouzuma A."/>
            <person name="Abe T."/>
            <person name="Watanabe K."/>
        </authorList>
    </citation>
    <scope>NUCLEOTIDE SEQUENCE [LARGE SCALE GENOMIC DNA]</scope>
    <source>
        <strain evidence="15 16">MMFC1</strain>
    </source>
</reference>
<evidence type="ECO:0000256" key="1">
    <source>
        <dbReference type="ARBA" id="ARBA00004141"/>
    </source>
</evidence>
<dbReference type="CDD" id="cd01987">
    <property type="entry name" value="USP_KdpD-like"/>
    <property type="match status" value="1"/>
</dbReference>
<dbReference type="Gene3D" id="1.20.120.620">
    <property type="entry name" value="Backbone structure of the membrane domain of e. Coli histidine kinase receptor kdpd"/>
    <property type="match status" value="1"/>
</dbReference>
<dbReference type="GO" id="GO:0005886">
    <property type="term" value="C:plasma membrane"/>
    <property type="evidence" value="ECO:0007669"/>
    <property type="project" value="TreeGrafter"/>
</dbReference>
<evidence type="ECO:0000256" key="5">
    <source>
        <dbReference type="ARBA" id="ARBA00022741"/>
    </source>
</evidence>
<evidence type="ECO:0000256" key="10">
    <source>
        <dbReference type="ARBA" id="ARBA00023136"/>
    </source>
</evidence>
<keyword evidence="6" id="KW-0418">Kinase</keyword>
<evidence type="ECO:0000256" key="4">
    <source>
        <dbReference type="ARBA" id="ARBA00022692"/>
    </source>
</evidence>
<dbReference type="GO" id="GO:0005737">
    <property type="term" value="C:cytoplasm"/>
    <property type="evidence" value="ECO:0007669"/>
    <property type="project" value="UniProtKB-ARBA"/>
</dbReference>
<evidence type="ECO:0000256" key="6">
    <source>
        <dbReference type="ARBA" id="ARBA00022777"/>
    </source>
</evidence>
<dbReference type="InterPro" id="IPR038318">
    <property type="entry name" value="KdpD_sf"/>
</dbReference>
<protein>
    <submittedName>
        <fullName evidence="15">Sensor protein KdpD</fullName>
        <ecNumber evidence="15">2.7.13.3</ecNumber>
    </submittedName>
</protein>
<dbReference type="PANTHER" id="PTHR45569:SF1">
    <property type="entry name" value="SENSOR PROTEIN KDPD"/>
    <property type="match status" value="1"/>
</dbReference>
<dbReference type="Pfam" id="PF13493">
    <property type="entry name" value="DUF4118"/>
    <property type="match status" value="1"/>
</dbReference>
<dbReference type="AlphaFoldDB" id="A0A348AMM9"/>
<proteinExistence type="predicted"/>
<feature type="domain" description="Signal transduction histidine kinase osmosensitive K+ channel sensor N-terminal" evidence="13">
    <location>
        <begin position="24"/>
        <end position="232"/>
    </location>
</feature>
<dbReference type="RefSeq" id="WP_232035471.1">
    <property type="nucleotide sequence ID" value="NZ_AP018449.1"/>
</dbReference>
<feature type="transmembrane region" description="Helical" evidence="11">
    <location>
        <begin position="401"/>
        <end position="420"/>
    </location>
</feature>
<evidence type="ECO:0000256" key="7">
    <source>
        <dbReference type="ARBA" id="ARBA00022840"/>
    </source>
</evidence>
<comment type="subcellular location">
    <subcellularLocation>
        <location evidence="1">Membrane</location>
        <topology evidence="1">Multi-pass membrane protein</topology>
    </subcellularLocation>
</comment>
<sequence>MPRENSDDRPDADELPGRIPKAAKGKLTVFFGAAAGVGKTYTMLEAAQQCLAEGMDVVSGWIETHGRAETERLVAGLPCIAPQIILYRDKEIKEMDIDAILARKPDLVIVDELAHTNILGSRHVRRYQDIEELLNAGINVYTTLSIQHIESLNDVVTRITGVIVRETVPDYIVERADTVQLIDIPPEELIKRLKEGKVYVPGQVEQALKKFFRPGNINALRELALRFTASRVDKDLAQYMREHNIEGPWPAAGRIMVCVSASPFSAQLIRAARRLSGGLQAELLAVHIEAPTRRYPMGEKERDRVVRNLRLAEELGAQTLTIVGENLVNEILEVARSHNVTAIVVGRPQHSRLWELRHGSLVDKLIRHGGGINVYVIQGKAEEEERPAIKTAPPAVASRPLWHYCGGLSMMVAVTILSWLFKAELELVNIALLYVLPVLLAAAWWGRWPSYVTAVASVLAFDFLFVSPIFTFSVSDIRYVWSFIIFLFVSFVSGGRTELLRLEAKSARQREKRTRALYEFSRGIAAVINLEAIAKELARHAGETIGSKTMVLLPDDKGYLAMAGFYDPARPDSFSQPQPLLEAENAVASWAYQHRQVAGRSTETLPGRIFFSMYRLLPAARCGVSWVYISLPIKSPLKNGGLSMPGRDWRLLLSKG</sequence>
<keyword evidence="8 11" id="KW-1133">Transmembrane helix</keyword>
<evidence type="ECO:0000313" key="16">
    <source>
        <dbReference type="Proteomes" id="UP000276437"/>
    </source>
</evidence>
<keyword evidence="7" id="KW-0067">ATP-binding</keyword>
<keyword evidence="10 11" id="KW-0472">Membrane</keyword>
<feature type="transmembrane region" description="Helical" evidence="11">
    <location>
        <begin position="451"/>
        <end position="472"/>
    </location>
</feature>
<dbReference type="InterPro" id="IPR027417">
    <property type="entry name" value="P-loop_NTPase"/>
</dbReference>
<keyword evidence="16" id="KW-1185">Reference proteome</keyword>
<organism evidence="15 16">
    <name type="scientific">Methylomusa anaerophila</name>
    <dbReference type="NCBI Taxonomy" id="1930071"/>
    <lineage>
        <taxon>Bacteria</taxon>
        <taxon>Bacillati</taxon>
        <taxon>Bacillota</taxon>
        <taxon>Negativicutes</taxon>
        <taxon>Selenomonadales</taxon>
        <taxon>Sporomusaceae</taxon>
        <taxon>Methylomusa</taxon>
    </lineage>
</organism>
<dbReference type="Gene3D" id="3.40.50.620">
    <property type="entry name" value="HUPs"/>
    <property type="match status" value="1"/>
</dbReference>
<dbReference type="Gene3D" id="3.40.50.300">
    <property type="entry name" value="P-loop containing nucleotide triphosphate hydrolases"/>
    <property type="match status" value="1"/>
</dbReference>
<evidence type="ECO:0000259" key="14">
    <source>
        <dbReference type="Pfam" id="PF13493"/>
    </source>
</evidence>
<dbReference type="SUPFAM" id="SSF52402">
    <property type="entry name" value="Adenine nucleotide alpha hydrolases-like"/>
    <property type="match status" value="1"/>
</dbReference>
<feature type="transmembrane region" description="Helical" evidence="11">
    <location>
        <begin position="427"/>
        <end position="445"/>
    </location>
</feature>
<keyword evidence="3 15" id="KW-0808">Transferase</keyword>
<dbReference type="InterPro" id="IPR014729">
    <property type="entry name" value="Rossmann-like_a/b/a_fold"/>
</dbReference>
<feature type="domain" description="UspA" evidence="12">
    <location>
        <begin position="254"/>
        <end position="368"/>
    </location>
</feature>
<keyword evidence="2" id="KW-0597">Phosphoprotein</keyword>
<dbReference type="EMBL" id="AP018449">
    <property type="protein sequence ID" value="BBB92327.1"/>
    <property type="molecule type" value="Genomic_DNA"/>
</dbReference>
<dbReference type="InterPro" id="IPR006016">
    <property type="entry name" value="UspA"/>
</dbReference>
<evidence type="ECO:0000259" key="13">
    <source>
        <dbReference type="Pfam" id="PF02702"/>
    </source>
</evidence>
<accession>A0A348AMM9</accession>
<feature type="transmembrane region" description="Helical" evidence="11">
    <location>
        <begin position="479"/>
        <end position="496"/>
    </location>
</feature>
<dbReference type="Proteomes" id="UP000276437">
    <property type="component" value="Chromosome"/>
</dbReference>
<dbReference type="GO" id="GO:0005524">
    <property type="term" value="F:ATP binding"/>
    <property type="evidence" value="ECO:0007669"/>
    <property type="project" value="UniProtKB-KW"/>
</dbReference>
<keyword evidence="5" id="KW-0547">Nucleotide-binding</keyword>